<protein>
    <recommendedName>
        <fullName evidence="7">Phosphatidylserine decarboxylase</fullName>
    </recommendedName>
</protein>
<dbReference type="GO" id="GO:0004609">
    <property type="term" value="F:phosphatidylserine decarboxylase activity"/>
    <property type="evidence" value="ECO:0007669"/>
    <property type="project" value="InterPro"/>
</dbReference>
<dbReference type="EMBL" id="CAJMWW010000084">
    <property type="protein sequence ID" value="CAE6430502.1"/>
    <property type="molecule type" value="Genomic_DNA"/>
</dbReference>
<gene>
    <name evidence="5" type="ORF">RDB_LOCUS66094</name>
</gene>
<keyword evidence="1" id="KW-0210">Decarboxylase</keyword>
<feature type="transmembrane region" description="Helical" evidence="4">
    <location>
        <begin position="311"/>
        <end position="330"/>
    </location>
</feature>
<dbReference type="AlphaFoldDB" id="A0A8H3AHW3"/>
<feature type="transmembrane region" description="Helical" evidence="4">
    <location>
        <begin position="396"/>
        <end position="415"/>
    </location>
</feature>
<organism evidence="5 6">
    <name type="scientific">Rhizoctonia solani</name>
    <dbReference type="NCBI Taxonomy" id="456999"/>
    <lineage>
        <taxon>Eukaryota</taxon>
        <taxon>Fungi</taxon>
        <taxon>Dikarya</taxon>
        <taxon>Basidiomycota</taxon>
        <taxon>Agaricomycotina</taxon>
        <taxon>Agaricomycetes</taxon>
        <taxon>Cantharellales</taxon>
        <taxon>Ceratobasidiaceae</taxon>
        <taxon>Rhizoctonia</taxon>
    </lineage>
</organism>
<keyword evidence="4" id="KW-0812">Transmembrane</keyword>
<proteinExistence type="predicted"/>
<dbReference type="PANTHER" id="PTHR10067:SF17">
    <property type="entry name" value="PHOSPHATIDYLSERINE DECARBOXYLASE PROENZYME 2"/>
    <property type="match status" value="1"/>
</dbReference>
<reference evidence="5" key="1">
    <citation type="submission" date="2021-01" db="EMBL/GenBank/DDBJ databases">
        <authorList>
            <person name="Kaushik A."/>
        </authorList>
    </citation>
    <scope>NUCLEOTIDE SEQUENCE</scope>
    <source>
        <strain evidence="5">AG3-T5</strain>
    </source>
</reference>
<dbReference type="InterPro" id="IPR003817">
    <property type="entry name" value="PS_Dcarbxylase"/>
</dbReference>
<dbReference type="PANTHER" id="PTHR10067">
    <property type="entry name" value="PHOSPHATIDYLSERINE DECARBOXYLASE"/>
    <property type="match status" value="1"/>
</dbReference>
<dbReference type="Proteomes" id="UP000663841">
    <property type="component" value="Unassembled WGS sequence"/>
</dbReference>
<keyword evidence="4" id="KW-1133">Transmembrane helix</keyword>
<evidence type="ECO:0000313" key="6">
    <source>
        <dbReference type="Proteomes" id="UP000663841"/>
    </source>
</evidence>
<evidence type="ECO:0008006" key="7">
    <source>
        <dbReference type="Google" id="ProtNLM"/>
    </source>
</evidence>
<accession>A0A8H3AHW3</accession>
<evidence type="ECO:0000256" key="2">
    <source>
        <dbReference type="ARBA" id="ARBA00023239"/>
    </source>
</evidence>
<evidence type="ECO:0000313" key="5">
    <source>
        <dbReference type="EMBL" id="CAE6430502.1"/>
    </source>
</evidence>
<evidence type="ECO:0000256" key="1">
    <source>
        <dbReference type="ARBA" id="ARBA00022793"/>
    </source>
</evidence>
<evidence type="ECO:0000256" key="4">
    <source>
        <dbReference type="SAM" id="Phobius"/>
    </source>
</evidence>
<name>A0A8H3AHW3_9AGAM</name>
<keyword evidence="2" id="KW-0456">Lyase</keyword>
<feature type="region of interest" description="Disordered" evidence="3">
    <location>
        <begin position="48"/>
        <end position="105"/>
    </location>
</feature>
<dbReference type="GO" id="GO:0008654">
    <property type="term" value="P:phospholipid biosynthetic process"/>
    <property type="evidence" value="ECO:0007669"/>
    <property type="project" value="InterPro"/>
</dbReference>
<evidence type="ECO:0000256" key="3">
    <source>
        <dbReference type="SAM" id="MobiDB-lite"/>
    </source>
</evidence>
<dbReference type="Pfam" id="PF02666">
    <property type="entry name" value="PS_Dcarbxylase"/>
    <property type="match status" value="1"/>
</dbReference>
<comment type="caution">
    <text evidence="5">The sequence shown here is derived from an EMBL/GenBank/DDBJ whole genome shotgun (WGS) entry which is preliminary data.</text>
</comment>
<sequence>MSILLQAFASIYRRVLVPLLPRILSNCFSSYDMPKVSDVIGKVRDVLHRSDSSSSDDAPSPPSSPGPKQEGREQHAKLAQSLKTAVDNSGKPESADSNTVHNSAIAPATRASKHAWIRDMFSEQELDSVQGQIYDRVDPTIVQPHIQSFVETYDIDTSQLLQPDLNAYKTFNEFFARKMKPDARPIDSPDDPAIITSAADCRLTVWNNVVTATKVWVKGKNFSVPELLGDAKLSEAKFGTNPSLAIFRLAPADYHRFHSPCAGVFTAPTSKGSKYYTVNPQAVNTELDVFTANRRDIRIIESDIPSVSGSIVPVGFVAVGALLVGSIGWADKSEGYRAAKGDDIGWFQYGGSTVIIIFPGDRIRWDDDLVAASEQGVEVQAPGSTLNRFARRDPQLYPLAAIMLAITATGGYFLAQKSQTHDPAKSFGTITPAWEAHKPGDNVSEWKHRFKTRSGTEGDLGTILSQGEGSDRVTVKTTANASTPTSTPVVDPSQPVYNRLADRAHDLL</sequence>
<keyword evidence="4" id="KW-0472">Membrane</keyword>